<dbReference type="SUPFAM" id="SSF143120">
    <property type="entry name" value="YefM-like"/>
    <property type="match status" value="1"/>
</dbReference>
<comment type="caution">
    <text evidence="3">The sequence shown here is derived from an EMBL/GenBank/DDBJ whole genome shotgun (WGS) entry which is preliminary data.</text>
</comment>
<evidence type="ECO:0000313" key="3">
    <source>
        <dbReference type="EMBL" id="MCQ8105792.1"/>
    </source>
</evidence>
<gene>
    <name evidence="3" type="ORF">NP590_16910</name>
</gene>
<accession>A0ABT1TJY9</accession>
<comment type="function">
    <text evidence="2">Antitoxin component of a type II toxin-antitoxin (TA) system.</text>
</comment>
<organism evidence="3 4">
    <name type="scientific">Methylomonas subterranea</name>
    <dbReference type="NCBI Taxonomy" id="2952225"/>
    <lineage>
        <taxon>Bacteria</taxon>
        <taxon>Pseudomonadati</taxon>
        <taxon>Pseudomonadota</taxon>
        <taxon>Gammaproteobacteria</taxon>
        <taxon>Methylococcales</taxon>
        <taxon>Methylococcaceae</taxon>
        <taxon>Methylomonas</taxon>
    </lineage>
</organism>
<dbReference type="Gene3D" id="3.40.1620.10">
    <property type="entry name" value="YefM-like domain"/>
    <property type="match status" value="1"/>
</dbReference>
<dbReference type="PANTHER" id="PTHR33713:SF11">
    <property type="entry name" value="PREVENT-HOST-DEATH FAMILY PROTEIN"/>
    <property type="match status" value="1"/>
</dbReference>
<proteinExistence type="inferred from homology"/>
<dbReference type="InterPro" id="IPR036165">
    <property type="entry name" value="YefM-like_sf"/>
</dbReference>
<reference evidence="3 4" key="1">
    <citation type="submission" date="2022-07" db="EMBL/GenBank/DDBJ databases">
        <title>Methylomonas rivi sp. nov., Methylomonas rosea sp. nov., Methylomonas aureus sp. nov. and Methylomonas subterranea sp. nov., four novel methanotrophs isolated from a freshwater creek and the deep terrestrial subsurface.</title>
        <authorList>
            <person name="Abin C."/>
            <person name="Sankaranarayanan K."/>
            <person name="Garner C."/>
            <person name="Sindelar R."/>
            <person name="Kotary K."/>
            <person name="Garner R."/>
            <person name="Barclay S."/>
            <person name="Lawson P."/>
            <person name="Krumholz L."/>
        </authorList>
    </citation>
    <scope>NUCLEOTIDE SEQUENCE [LARGE SCALE GENOMIC DNA]</scope>
    <source>
        <strain evidence="3 4">SURF-2</strain>
    </source>
</reference>
<keyword evidence="4" id="KW-1185">Reference proteome</keyword>
<evidence type="ECO:0000313" key="4">
    <source>
        <dbReference type="Proteomes" id="UP001524499"/>
    </source>
</evidence>
<dbReference type="NCBIfam" id="TIGR01552">
    <property type="entry name" value="phd_fam"/>
    <property type="match status" value="1"/>
</dbReference>
<dbReference type="PANTHER" id="PTHR33713">
    <property type="entry name" value="ANTITOXIN YAFN-RELATED"/>
    <property type="match status" value="1"/>
</dbReference>
<dbReference type="InterPro" id="IPR051405">
    <property type="entry name" value="phD/YefM_antitoxin"/>
</dbReference>
<dbReference type="RefSeq" id="WP_256603824.1">
    <property type="nucleotide sequence ID" value="NZ_JANIBJ010000038.1"/>
</dbReference>
<evidence type="ECO:0000256" key="2">
    <source>
        <dbReference type="RuleBase" id="RU362080"/>
    </source>
</evidence>
<sequence length="90" mass="10327">MNLVTDIKPVSYLKAHSAELLQQINQTHRPIVITQNGEPRGVLQDAESYENMRNALSLLKLLAQSEEDIRHGDLLDQQDVFREMDELLVE</sequence>
<comment type="similarity">
    <text evidence="1 2">Belongs to the phD/YefM antitoxin family.</text>
</comment>
<dbReference type="Pfam" id="PF02604">
    <property type="entry name" value="PhdYeFM_antitox"/>
    <property type="match status" value="1"/>
</dbReference>
<name>A0ABT1TJY9_9GAMM</name>
<protein>
    <recommendedName>
        <fullName evidence="2">Antitoxin</fullName>
    </recommendedName>
</protein>
<evidence type="ECO:0000256" key="1">
    <source>
        <dbReference type="ARBA" id="ARBA00009981"/>
    </source>
</evidence>
<dbReference type="InterPro" id="IPR006442">
    <property type="entry name" value="Antitoxin_Phd/YefM"/>
</dbReference>
<dbReference type="Proteomes" id="UP001524499">
    <property type="component" value="Unassembled WGS sequence"/>
</dbReference>
<dbReference type="EMBL" id="JANIBJ010000038">
    <property type="protein sequence ID" value="MCQ8105792.1"/>
    <property type="molecule type" value="Genomic_DNA"/>
</dbReference>